<dbReference type="Gene3D" id="3.30.530.20">
    <property type="match status" value="1"/>
</dbReference>
<reference evidence="2 3" key="1">
    <citation type="submission" date="2023-06" db="EMBL/GenBank/DDBJ databases">
        <title>Rock-solubilizing bacteria, Microbacterium invictum, promotes re-establishment of vegetation in rocky wasteland by accelerating rock bio-weathering and reshaping soil bacterial community.</title>
        <authorList>
            <person name="Liu C."/>
        </authorList>
    </citation>
    <scope>NUCLEOTIDE SEQUENCE [LARGE SCALE GENOMIC DNA]</scope>
    <source>
        <strain evidence="2 3">X-18</strain>
    </source>
</reference>
<dbReference type="InterPro" id="IPR019587">
    <property type="entry name" value="Polyketide_cyclase/dehydratase"/>
</dbReference>
<protein>
    <submittedName>
        <fullName evidence="2">SRPBCC domain-containing protein</fullName>
    </submittedName>
</protein>
<dbReference type="InterPro" id="IPR023393">
    <property type="entry name" value="START-like_dom_sf"/>
</dbReference>
<feature type="region of interest" description="Disordered" evidence="1">
    <location>
        <begin position="1"/>
        <end position="48"/>
    </location>
</feature>
<dbReference type="SUPFAM" id="SSF55961">
    <property type="entry name" value="Bet v1-like"/>
    <property type="match status" value="1"/>
</dbReference>
<evidence type="ECO:0000313" key="3">
    <source>
        <dbReference type="Proteomes" id="UP001324533"/>
    </source>
</evidence>
<dbReference type="CDD" id="cd07822">
    <property type="entry name" value="SRPBCC_4"/>
    <property type="match status" value="1"/>
</dbReference>
<dbReference type="Proteomes" id="UP001324533">
    <property type="component" value="Chromosome"/>
</dbReference>
<keyword evidence="3" id="KW-1185">Reference proteome</keyword>
<evidence type="ECO:0000313" key="2">
    <source>
        <dbReference type="EMBL" id="WQB69783.1"/>
    </source>
</evidence>
<dbReference type="RefSeq" id="WP_322409906.1">
    <property type="nucleotide sequence ID" value="NZ_CP139779.1"/>
</dbReference>
<name>A0ABZ0VA73_9MICO</name>
<gene>
    <name evidence="2" type="ORF">T9R20_13935</name>
</gene>
<dbReference type="Pfam" id="PF10604">
    <property type="entry name" value="Polyketide_cyc2"/>
    <property type="match status" value="1"/>
</dbReference>
<accession>A0ABZ0VA73</accession>
<feature type="compositionally biased region" description="Basic residues" evidence="1">
    <location>
        <begin position="7"/>
        <end position="41"/>
    </location>
</feature>
<organism evidence="2 3">
    <name type="scientific">Microbacterium invictum</name>
    <dbReference type="NCBI Taxonomy" id="515415"/>
    <lineage>
        <taxon>Bacteria</taxon>
        <taxon>Bacillati</taxon>
        <taxon>Actinomycetota</taxon>
        <taxon>Actinomycetes</taxon>
        <taxon>Micrococcales</taxon>
        <taxon>Microbacteriaceae</taxon>
        <taxon>Microbacterium</taxon>
    </lineage>
</organism>
<evidence type="ECO:0000256" key="1">
    <source>
        <dbReference type="SAM" id="MobiDB-lite"/>
    </source>
</evidence>
<sequence length="199" mass="21850">MPEPIRGRRATSRRSRRHRIGPPTHGRARRRGRAWRSRRCRGAAPRGSGCACTATAGGRHQVWEVLSDFAEYGDWSNFSEIVGSPELGSKLKMRMPGMSFPSTVTAATPSRELQWSAKIISTGLFLGEHTFTLVGNDDGTTTVNNTETFSGALTKPFEGFFAKNHGEGWYAAFNRALKSRVEERAATAVEPVHAVASRS</sequence>
<dbReference type="PANTHER" id="PTHR36166:SF1">
    <property type="entry name" value="SRPBCC DOMAIN-CONTAINING PROTEIN"/>
    <property type="match status" value="1"/>
</dbReference>
<dbReference type="EMBL" id="CP139779">
    <property type="protein sequence ID" value="WQB69783.1"/>
    <property type="molecule type" value="Genomic_DNA"/>
</dbReference>
<dbReference type="PANTHER" id="PTHR36166">
    <property type="entry name" value="CHROMOSOME 9, WHOLE GENOME SHOTGUN SEQUENCE"/>
    <property type="match status" value="1"/>
</dbReference>
<proteinExistence type="predicted"/>